<sequence>MYEVILYAAIATVVCVMFYSVLGRSVGKGPEDAIDPENYIGLKEKNGLSVVTPISPEMESIGVAAIAKKDPNFSPVHFVDIAKQVYSMVLEAYAAGDKDTLSNLLSKETYLAYEEAIDARESAGHKQVTDLGRLRKTSIKEASLDGNIATIAVLYEADLTSALLDDEGHVVQGDPDILSSISEVWTFERNLKSSDPTWRLSDVEPSEGDTLEADPTPDTKPSA</sequence>
<dbReference type="GO" id="GO:0030150">
    <property type="term" value="P:protein import into mitochondrial matrix"/>
    <property type="evidence" value="ECO:0007669"/>
    <property type="project" value="TreeGrafter"/>
</dbReference>
<dbReference type="AlphaFoldDB" id="A0A420WEG1"/>
<evidence type="ECO:0000256" key="4">
    <source>
        <dbReference type="ARBA" id="ARBA00023136"/>
    </source>
</evidence>
<dbReference type="NCBIfam" id="NF033779">
    <property type="entry name" value="Tim44_TimA_adap"/>
    <property type="match status" value="1"/>
</dbReference>
<dbReference type="InterPro" id="IPR039544">
    <property type="entry name" value="Tim44-like"/>
</dbReference>
<keyword evidence="3" id="KW-0809">Transit peptide</keyword>
<dbReference type="EMBL" id="RBII01000002">
    <property type="protein sequence ID" value="RKQ69424.1"/>
    <property type="molecule type" value="Genomic_DNA"/>
</dbReference>
<feature type="domain" description="Tim44-like" evidence="7">
    <location>
        <begin position="60"/>
        <end position="205"/>
    </location>
</feature>
<dbReference type="Proteomes" id="UP000282211">
    <property type="component" value="Unassembled WGS sequence"/>
</dbReference>
<feature type="transmembrane region" description="Helical" evidence="6">
    <location>
        <begin position="6"/>
        <end position="22"/>
    </location>
</feature>
<comment type="caution">
    <text evidence="8">The sequence shown here is derived from an EMBL/GenBank/DDBJ whole genome shotgun (WGS) entry which is preliminary data.</text>
</comment>
<evidence type="ECO:0000256" key="3">
    <source>
        <dbReference type="ARBA" id="ARBA00022946"/>
    </source>
</evidence>
<evidence type="ECO:0000256" key="2">
    <source>
        <dbReference type="ARBA" id="ARBA00009597"/>
    </source>
</evidence>
<evidence type="ECO:0000313" key="9">
    <source>
        <dbReference type="Proteomes" id="UP000282211"/>
    </source>
</evidence>
<name>A0A420WEG1_9PROT</name>
<evidence type="ECO:0000313" key="8">
    <source>
        <dbReference type="EMBL" id="RKQ69424.1"/>
    </source>
</evidence>
<comment type="similarity">
    <text evidence="2">Belongs to the Tim44 family.</text>
</comment>
<feature type="region of interest" description="Disordered" evidence="5">
    <location>
        <begin position="195"/>
        <end position="223"/>
    </location>
</feature>
<dbReference type="PANTHER" id="PTHR10721:SF1">
    <property type="entry name" value="MITOCHONDRIAL IMPORT INNER MEMBRANE TRANSLOCASE SUBUNIT TIM44"/>
    <property type="match status" value="1"/>
</dbReference>
<dbReference type="GO" id="GO:0016020">
    <property type="term" value="C:membrane"/>
    <property type="evidence" value="ECO:0007669"/>
    <property type="project" value="UniProtKB-SubCell"/>
</dbReference>
<keyword evidence="6" id="KW-0812">Transmembrane</keyword>
<keyword evidence="4 6" id="KW-0472">Membrane</keyword>
<evidence type="ECO:0000259" key="7">
    <source>
        <dbReference type="SMART" id="SM00978"/>
    </source>
</evidence>
<evidence type="ECO:0000256" key="5">
    <source>
        <dbReference type="SAM" id="MobiDB-lite"/>
    </source>
</evidence>
<evidence type="ECO:0000256" key="1">
    <source>
        <dbReference type="ARBA" id="ARBA00004370"/>
    </source>
</evidence>
<organism evidence="8 9">
    <name type="scientific">Litorimonas taeanensis</name>
    <dbReference type="NCBI Taxonomy" id="568099"/>
    <lineage>
        <taxon>Bacteria</taxon>
        <taxon>Pseudomonadati</taxon>
        <taxon>Pseudomonadota</taxon>
        <taxon>Alphaproteobacteria</taxon>
        <taxon>Maricaulales</taxon>
        <taxon>Robiginitomaculaceae</taxon>
    </lineage>
</organism>
<accession>A0A420WEG1</accession>
<keyword evidence="6" id="KW-1133">Transmembrane helix</keyword>
<dbReference type="InterPro" id="IPR032710">
    <property type="entry name" value="NTF2-like_dom_sf"/>
</dbReference>
<dbReference type="SMART" id="SM00978">
    <property type="entry name" value="Tim44"/>
    <property type="match status" value="1"/>
</dbReference>
<keyword evidence="9" id="KW-1185">Reference proteome</keyword>
<dbReference type="InterPro" id="IPR007379">
    <property type="entry name" value="Tim44-like_dom"/>
</dbReference>
<dbReference type="GO" id="GO:0051087">
    <property type="term" value="F:protein-folding chaperone binding"/>
    <property type="evidence" value="ECO:0007669"/>
    <property type="project" value="TreeGrafter"/>
</dbReference>
<dbReference type="InParanoid" id="A0A420WEG1"/>
<dbReference type="SUPFAM" id="SSF54427">
    <property type="entry name" value="NTF2-like"/>
    <property type="match status" value="1"/>
</dbReference>
<gene>
    <name evidence="8" type="ORF">DES40_2225</name>
</gene>
<dbReference type="Gene3D" id="3.10.450.240">
    <property type="match status" value="1"/>
</dbReference>
<dbReference type="Pfam" id="PF04280">
    <property type="entry name" value="Tim44"/>
    <property type="match status" value="1"/>
</dbReference>
<protein>
    <submittedName>
        <fullName evidence="8">Tim44-like domain-containing protein</fullName>
    </submittedName>
</protein>
<comment type="subcellular location">
    <subcellularLocation>
        <location evidence="1">Membrane</location>
    </subcellularLocation>
</comment>
<reference evidence="8 9" key="1">
    <citation type="submission" date="2018-10" db="EMBL/GenBank/DDBJ databases">
        <title>Genomic Encyclopedia of Type Strains, Phase IV (KMG-IV): sequencing the most valuable type-strain genomes for metagenomic binning, comparative biology and taxonomic classification.</title>
        <authorList>
            <person name="Goeker M."/>
        </authorList>
    </citation>
    <scope>NUCLEOTIDE SEQUENCE [LARGE SCALE GENOMIC DNA]</scope>
    <source>
        <strain evidence="8 9">DSM 22008</strain>
    </source>
</reference>
<proteinExistence type="inferred from homology"/>
<dbReference type="PANTHER" id="PTHR10721">
    <property type="entry name" value="MITOCHONDRIAL IMPORT INNER MEMBRANE TRANSLOCASE SUBUNIT TIM44"/>
    <property type="match status" value="1"/>
</dbReference>
<evidence type="ECO:0000256" key="6">
    <source>
        <dbReference type="SAM" id="Phobius"/>
    </source>
</evidence>
<dbReference type="RefSeq" id="WP_121102090.1">
    <property type="nucleotide sequence ID" value="NZ_RBII01000002.1"/>
</dbReference>
<dbReference type="OrthoDB" id="9798618at2"/>